<evidence type="ECO:0000313" key="1">
    <source>
        <dbReference type="EMBL" id="MBD2694449.1"/>
    </source>
</evidence>
<accession>A0ABR8J7V1</accession>
<keyword evidence="2" id="KW-1185">Reference proteome</keyword>
<sequence>MTLNIPTKITPGDTLVWFDVSFDGIDPSSGLTVKFSPTEYLLTYSIRGAVTVDLVAVEQDGSWKTTLTSVASSELTAGSYYWQAHLTNNVGDRTTVGQGQLLVGANLAAVATAYDGRSEAKKMLDAVTAAISARLTGGAVLKYAIKDRDLERDPLDSLYVLRDKLKWEVAREEKAGKSSMNFIRFR</sequence>
<name>A0ABR8J7V1_9NOST</name>
<dbReference type="RefSeq" id="WP_190908615.1">
    <property type="nucleotide sequence ID" value="NZ_JACJTQ010000048.1"/>
</dbReference>
<protein>
    <submittedName>
        <fullName evidence="1">Uncharacterized protein</fullName>
    </submittedName>
</protein>
<dbReference type="EMBL" id="JACJTQ010000048">
    <property type="protein sequence ID" value="MBD2694449.1"/>
    <property type="molecule type" value="Genomic_DNA"/>
</dbReference>
<organism evidence="1 2">
    <name type="scientific">Anabaena catenula FACHB-362</name>
    <dbReference type="NCBI Taxonomy" id="2692877"/>
    <lineage>
        <taxon>Bacteria</taxon>
        <taxon>Bacillati</taxon>
        <taxon>Cyanobacteriota</taxon>
        <taxon>Cyanophyceae</taxon>
        <taxon>Nostocales</taxon>
        <taxon>Nostocaceae</taxon>
        <taxon>Anabaena</taxon>
    </lineage>
</organism>
<evidence type="ECO:0000313" key="2">
    <source>
        <dbReference type="Proteomes" id="UP000660381"/>
    </source>
</evidence>
<comment type="caution">
    <text evidence="1">The sequence shown here is derived from an EMBL/GenBank/DDBJ whole genome shotgun (WGS) entry which is preliminary data.</text>
</comment>
<proteinExistence type="predicted"/>
<reference evidence="1 2" key="1">
    <citation type="journal article" date="2020" name="ISME J.">
        <title>Comparative genomics reveals insights into cyanobacterial evolution and habitat adaptation.</title>
        <authorList>
            <person name="Chen M.Y."/>
            <person name="Teng W.K."/>
            <person name="Zhao L."/>
            <person name="Hu C.X."/>
            <person name="Zhou Y.K."/>
            <person name="Han B.P."/>
            <person name="Song L.R."/>
            <person name="Shu W.S."/>
        </authorList>
    </citation>
    <scope>NUCLEOTIDE SEQUENCE [LARGE SCALE GENOMIC DNA]</scope>
    <source>
        <strain evidence="1 2">FACHB-362</strain>
    </source>
</reference>
<gene>
    <name evidence="1" type="ORF">H6G68_22340</name>
</gene>
<dbReference type="Proteomes" id="UP000660381">
    <property type="component" value="Unassembled WGS sequence"/>
</dbReference>